<comment type="similarity">
    <text evidence="1">Belongs to the cytochrome b5 family. MAPR subfamily.</text>
</comment>
<dbReference type="InterPro" id="IPR036400">
    <property type="entry name" value="Cyt_B5-like_heme/steroid_sf"/>
</dbReference>
<dbReference type="PANTHER" id="PTHR10281:SF76">
    <property type="entry name" value="CALCUTTA CUP-RELATED"/>
    <property type="match status" value="1"/>
</dbReference>
<dbReference type="Proteomes" id="UP000319731">
    <property type="component" value="Unassembled WGS sequence"/>
</dbReference>
<dbReference type="GeneID" id="42003341"/>
<dbReference type="STRING" id="1806994.A0A507C862"/>
<gene>
    <name evidence="3" type="ORF">SmJEL517_g02116</name>
</gene>
<evidence type="ECO:0000313" key="4">
    <source>
        <dbReference type="Proteomes" id="UP000319731"/>
    </source>
</evidence>
<protein>
    <recommendedName>
        <fullName evidence="2">Cytochrome b5 heme-binding domain-containing protein</fullName>
    </recommendedName>
</protein>
<dbReference type="GO" id="GO:0020037">
    <property type="term" value="F:heme binding"/>
    <property type="evidence" value="ECO:0007669"/>
    <property type="project" value="UniProtKB-ARBA"/>
</dbReference>
<dbReference type="Gene3D" id="3.10.120.10">
    <property type="entry name" value="Cytochrome b5-like heme/steroid binding domain"/>
    <property type="match status" value="1"/>
</dbReference>
<dbReference type="InterPro" id="IPR001199">
    <property type="entry name" value="Cyt_B5-like_heme/steroid-bd"/>
</dbReference>
<evidence type="ECO:0000313" key="3">
    <source>
        <dbReference type="EMBL" id="TPX35508.1"/>
    </source>
</evidence>
<comment type="caution">
    <text evidence="3">The sequence shown here is derived from an EMBL/GenBank/DDBJ whole genome shotgun (WGS) entry which is preliminary data.</text>
</comment>
<dbReference type="GO" id="GO:0016020">
    <property type="term" value="C:membrane"/>
    <property type="evidence" value="ECO:0007669"/>
    <property type="project" value="TreeGrafter"/>
</dbReference>
<proteinExistence type="inferred from homology"/>
<dbReference type="InterPro" id="IPR050577">
    <property type="entry name" value="MAPR/NEUFC/NENF-like"/>
</dbReference>
<evidence type="ECO:0000259" key="2">
    <source>
        <dbReference type="SMART" id="SM01117"/>
    </source>
</evidence>
<dbReference type="OrthoDB" id="899at2759"/>
<dbReference type="PANTHER" id="PTHR10281">
    <property type="entry name" value="MEMBRANE-ASSOCIATED PROGESTERONE RECEPTOR COMPONENT-RELATED"/>
    <property type="match status" value="1"/>
</dbReference>
<dbReference type="AlphaFoldDB" id="A0A507C862"/>
<dbReference type="EMBL" id="QEAO01000008">
    <property type="protein sequence ID" value="TPX35508.1"/>
    <property type="molecule type" value="Genomic_DNA"/>
</dbReference>
<feature type="domain" description="Cytochrome b5 heme-binding" evidence="2">
    <location>
        <begin position="10"/>
        <end position="106"/>
    </location>
</feature>
<keyword evidence="4" id="KW-1185">Reference proteome</keyword>
<dbReference type="FunFam" id="3.10.120.10:FF:000003">
    <property type="entry name" value="membrane-associated progesterone receptor component 1"/>
    <property type="match status" value="1"/>
</dbReference>
<sequence length="365" mass="38495">MSTSSGDKVFSPAELTRYNGTNDSLPIYLAIKGVVFDVTTARDMYKPGAGYHVFAGKDASKALGMSSLKPEDCIADYSGLDAEDMDTLNKWEAHYRKKYTVVGRVSVSVNNFCLFLPPTANQSIYDSEGCCGSSWCTRKPNNCVQSTDAVVFCTNPSIAPGARQMPTNLIKSAHFVKSADGSTVQITGTLNEVWLQPGDFGGQYDFTGTGQWQVNSPPSGKMLDYAEYVSLETTSFASKLVPAHTQDVTGDYGPGFDTGVADSLPRQLSPNPQNTNTHSSLIPAPTYVKTLVPPPPSQGLDCTTCVTAPVIVVVATATTTTTTIVATTVPVVATATAASKSDGIRVGSGYGSSLVAGVLLPLLVI</sequence>
<dbReference type="GO" id="GO:0012505">
    <property type="term" value="C:endomembrane system"/>
    <property type="evidence" value="ECO:0007669"/>
    <property type="project" value="TreeGrafter"/>
</dbReference>
<evidence type="ECO:0000256" key="1">
    <source>
        <dbReference type="ARBA" id="ARBA00038357"/>
    </source>
</evidence>
<reference evidence="3 4" key="1">
    <citation type="journal article" date="2019" name="Sci. Rep.">
        <title>Comparative genomics of chytrid fungi reveal insights into the obligate biotrophic and pathogenic lifestyle of Synchytrium endobioticum.</title>
        <authorList>
            <person name="van de Vossenberg B.T.L.H."/>
            <person name="Warris S."/>
            <person name="Nguyen H.D.T."/>
            <person name="van Gent-Pelzer M.P.E."/>
            <person name="Joly D.L."/>
            <person name="van de Geest H.C."/>
            <person name="Bonants P.J.M."/>
            <person name="Smith D.S."/>
            <person name="Levesque C.A."/>
            <person name="van der Lee T.A.J."/>
        </authorList>
    </citation>
    <scope>NUCLEOTIDE SEQUENCE [LARGE SCALE GENOMIC DNA]</scope>
    <source>
        <strain evidence="3 4">JEL517</strain>
    </source>
</reference>
<organism evidence="3 4">
    <name type="scientific">Synchytrium microbalum</name>
    <dbReference type="NCBI Taxonomy" id="1806994"/>
    <lineage>
        <taxon>Eukaryota</taxon>
        <taxon>Fungi</taxon>
        <taxon>Fungi incertae sedis</taxon>
        <taxon>Chytridiomycota</taxon>
        <taxon>Chytridiomycota incertae sedis</taxon>
        <taxon>Chytridiomycetes</taxon>
        <taxon>Synchytriales</taxon>
        <taxon>Synchytriaceae</taxon>
        <taxon>Synchytrium</taxon>
    </lineage>
</organism>
<accession>A0A507C862</accession>
<dbReference type="RefSeq" id="XP_031025981.1">
    <property type="nucleotide sequence ID" value="XM_031168044.1"/>
</dbReference>
<dbReference type="Pfam" id="PF00173">
    <property type="entry name" value="Cyt-b5"/>
    <property type="match status" value="1"/>
</dbReference>
<dbReference type="SUPFAM" id="SSF55856">
    <property type="entry name" value="Cytochrome b5-like heme/steroid binding domain"/>
    <property type="match status" value="1"/>
</dbReference>
<dbReference type="SMART" id="SM01117">
    <property type="entry name" value="Cyt-b5"/>
    <property type="match status" value="1"/>
</dbReference>
<name>A0A507C862_9FUNG</name>